<accession>A0A0V1FG95</accession>
<sequence length="111" mass="12153">MPTAHHASDPQLGTQPLGLGALEAIRERQIHLNRDLFKKNNCTIRELSTIALETAAAMKITTKQLHTTKTHTITFAHLFTLVFLHATITSPNNVTAYGSRCGWSGSKENGS</sequence>
<name>A0A0V1FG95_TRIPS</name>
<gene>
    <name evidence="1" type="ORF">T4D_4645</name>
</gene>
<proteinExistence type="predicted"/>
<protein>
    <submittedName>
        <fullName evidence="1">Uncharacterized protein</fullName>
    </submittedName>
</protein>
<dbReference type="Proteomes" id="UP000054995">
    <property type="component" value="Unassembled WGS sequence"/>
</dbReference>
<comment type="caution">
    <text evidence="1">The sequence shown here is derived from an EMBL/GenBank/DDBJ whole genome shotgun (WGS) entry which is preliminary data.</text>
</comment>
<organism evidence="1 2">
    <name type="scientific">Trichinella pseudospiralis</name>
    <name type="common">Parasitic roundworm</name>
    <dbReference type="NCBI Taxonomy" id="6337"/>
    <lineage>
        <taxon>Eukaryota</taxon>
        <taxon>Metazoa</taxon>
        <taxon>Ecdysozoa</taxon>
        <taxon>Nematoda</taxon>
        <taxon>Enoplea</taxon>
        <taxon>Dorylaimia</taxon>
        <taxon>Trichinellida</taxon>
        <taxon>Trichinellidae</taxon>
        <taxon>Trichinella</taxon>
    </lineage>
</organism>
<dbReference type="EMBL" id="JYDT01000100">
    <property type="protein sequence ID" value="KRY85017.1"/>
    <property type="molecule type" value="Genomic_DNA"/>
</dbReference>
<evidence type="ECO:0000313" key="2">
    <source>
        <dbReference type="Proteomes" id="UP000054995"/>
    </source>
</evidence>
<keyword evidence="2" id="KW-1185">Reference proteome</keyword>
<dbReference type="AlphaFoldDB" id="A0A0V1FG95"/>
<evidence type="ECO:0000313" key="1">
    <source>
        <dbReference type="EMBL" id="KRY85017.1"/>
    </source>
</evidence>
<reference evidence="1 2" key="1">
    <citation type="submission" date="2015-01" db="EMBL/GenBank/DDBJ databases">
        <title>Evolution of Trichinella species and genotypes.</title>
        <authorList>
            <person name="Korhonen P.K."/>
            <person name="Edoardo P."/>
            <person name="Giuseppe L.R."/>
            <person name="Gasser R.B."/>
        </authorList>
    </citation>
    <scope>NUCLEOTIDE SEQUENCE [LARGE SCALE GENOMIC DNA]</scope>
    <source>
        <strain evidence="1">ISS470</strain>
    </source>
</reference>